<name>A0A385SL29_9BACT</name>
<evidence type="ECO:0000256" key="1">
    <source>
        <dbReference type="SAM" id="MobiDB-lite"/>
    </source>
</evidence>
<keyword evidence="4" id="KW-1185">Reference proteome</keyword>
<dbReference type="OrthoDB" id="9845925at2"/>
<evidence type="ECO:0000313" key="4">
    <source>
        <dbReference type="Proteomes" id="UP000266183"/>
    </source>
</evidence>
<proteinExistence type="predicted"/>
<dbReference type="Proteomes" id="UP000266183">
    <property type="component" value="Chromosome"/>
</dbReference>
<evidence type="ECO:0000256" key="2">
    <source>
        <dbReference type="SAM" id="SignalP"/>
    </source>
</evidence>
<reference evidence="4" key="1">
    <citation type="submission" date="2018-09" db="EMBL/GenBank/DDBJ databases">
        <title>Chryseolinea sp. KIS68-18 isolated from soil.</title>
        <authorList>
            <person name="Weon H.-Y."/>
            <person name="Kwon S.-W."/>
            <person name="Lee S.A."/>
        </authorList>
    </citation>
    <scope>NUCLEOTIDE SEQUENCE [LARGE SCALE GENOMIC DNA]</scope>
    <source>
        <strain evidence="4">KIS68-18</strain>
    </source>
</reference>
<keyword evidence="2" id="KW-0732">Signal</keyword>
<feature type="chain" id="PRO_5017232016" description="Collagen-like protein" evidence="2">
    <location>
        <begin position="22"/>
        <end position="341"/>
    </location>
</feature>
<feature type="signal peptide" evidence="2">
    <location>
        <begin position="1"/>
        <end position="21"/>
    </location>
</feature>
<protein>
    <recommendedName>
        <fullName evidence="5">Collagen-like protein</fullName>
    </recommendedName>
</protein>
<accession>A0A385SL29</accession>
<gene>
    <name evidence="3" type="ORF">D4L85_05840</name>
</gene>
<evidence type="ECO:0000313" key="3">
    <source>
        <dbReference type="EMBL" id="AYB30130.1"/>
    </source>
</evidence>
<feature type="region of interest" description="Disordered" evidence="1">
    <location>
        <begin position="28"/>
        <end position="72"/>
    </location>
</feature>
<organism evidence="3 4">
    <name type="scientific">Chryseolinea soli</name>
    <dbReference type="NCBI Taxonomy" id="2321403"/>
    <lineage>
        <taxon>Bacteria</taxon>
        <taxon>Pseudomonadati</taxon>
        <taxon>Bacteroidota</taxon>
        <taxon>Cytophagia</taxon>
        <taxon>Cytophagales</taxon>
        <taxon>Fulvivirgaceae</taxon>
        <taxon>Chryseolinea</taxon>
    </lineage>
</organism>
<sequence>MNKTSKHVVRLLMLLAIVFLANCAGKDGDPGPAGKDGSNGVDGKDGTNGTNGTNGTDGTNGPSTFITTAGGIKGTVSGNRRDGTAFSEAFNYNLATEKGGVVKVPQTGISLIEFTRYGEPGADRHMTMVLKYEKNSISVLRENLRAFLAYPDMWFSFSKELPGNSLFSFSSYANFNDITAYWPISPAENDAKYHFEFEFDAFTGRVLPTTAANTVAEYAFNIRGGAFAYYQYGENGGAFDKIKNADGTESTSTLYDELVLNEDDKLIFKRSGVDLSSTEFIPADKLDISNYSFDTTTGALKFDFVLQVAGVTRFNATLHPYTVTGQVDVIIYSNFGSRERN</sequence>
<evidence type="ECO:0008006" key="5">
    <source>
        <dbReference type="Google" id="ProtNLM"/>
    </source>
</evidence>
<dbReference type="EMBL" id="CP032382">
    <property type="protein sequence ID" value="AYB30130.1"/>
    <property type="molecule type" value="Genomic_DNA"/>
</dbReference>
<dbReference type="RefSeq" id="WP_119753434.1">
    <property type="nucleotide sequence ID" value="NZ_CP032382.1"/>
</dbReference>
<feature type="compositionally biased region" description="Low complexity" evidence="1">
    <location>
        <begin position="30"/>
        <end position="61"/>
    </location>
</feature>
<dbReference type="AlphaFoldDB" id="A0A385SL29"/>
<dbReference type="KEGG" id="chk:D4L85_05840"/>